<dbReference type="EMBL" id="SZNK01000002">
    <property type="protein sequence ID" value="TKI52918.1"/>
    <property type="molecule type" value="Genomic_DNA"/>
</dbReference>
<name>A0A4U2XYC2_9BACL</name>
<dbReference type="AlphaFoldDB" id="A0A4U2XYC2"/>
<dbReference type="Proteomes" id="UP000307841">
    <property type="component" value="Unassembled WGS sequence"/>
</dbReference>
<evidence type="ECO:0000313" key="1">
    <source>
        <dbReference type="EMBL" id="TKI52918.1"/>
    </source>
</evidence>
<keyword evidence="2" id="KW-1185">Reference proteome</keyword>
<gene>
    <name evidence="1" type="ORF">E8L90_29630</name>
</gene>
<dbReference type="RefSeq" id="WP_137033689.1">
    <property type="nucleotide sequence ID" value="NZ_SZNK01000002.1"/>
</dbReference>
<comment type="caution">
    <text evidence="1">The sequence shown here is derived from an EMBL/GenBank/DDBJ whole genome shotgun (WGS) entry which is preliminary data.</text>
</comment>
<organism evidence="1 2">
    <name type="scientific">Brevibacillus antibioticus</name>
    <dbReference type="NCBI Taxonomy" id="2570228"/>
    <lineage>
        <taxon>Bacteria</taxon>
        <taxon>Bacillati</taxon>
        <taxon>Bacillota</taxon>
        <taxon>Bacilli</taxon>
        <taxon>Bacillales</taxon>
        <taxon>Paenibacillaceae</taxon>
        <taxon>Brevibacillus</taxon>
    </lineage>
</organism>
<protein>
    <submittedName>
        <fullName evidence="1">Uncharacterized protein</fullName>
    </submittedName>
</protein>
<accession>A0A4U2XYC2</accession>
<reference evidence="1 2" key="1">
    <citation type="submission" date="2019-04" db="EMBL/GenBank/DDBJ databases">
        <title>Whole genome sequencing of Brevibacillus sp. TGS2-1.</title>
        <authorList>
            <person name="Choi A."/>
        </authorList>
    </citation>
    <scope>NUCLEOTIDE SEQUENCE [LARGE SCALE GENOMIC DNA]</scope>
    <source>
        <strain evidence="1 2">TGS2-1</strain>
    </source>
</reference>
<proteinExistence type="predicted"/>
<sequence length="78" mass="8472">MVVFQIEPDTLYSGIVIDSGYNVDGALGLGYVVEVQAATGTFAKIGDKVFIPKHLAFYPKPQIDLKPIQETIDVIVGF</sequence>
<evidence type="ECO:0000313" key="2">
    <source>
        <dbReference type="Proteomes" id="UP000307841"/>
    </source>
</evidence>